<feature type="compositionally biased region" description="Pro residues" evidence="2">
    <location>
        <begin position="156"/>
        <end position="169"/>
    </location>
</feature>
<feature type="compositionally biased region" description="Polar residues" evidence="2">
    <location>
        <begin position="1180"/>
        <end position="1189"/>
    </location>
</feature>
<gene>
    <name evidence="3" type="ORF">R3P38DRAFT_3213833</name>
</gene>
<feature type="region of interest" description="Disordered" evidence="2">
    <location>
        <begin position="1165"/>
        <end position="1191"/>
    </location>
</feature>
<evidence type="ECO:0000256" key="1">
    <source>
        <dbReference type="SAM" id="Coils"/>
    </source>
</evidence>
<dbReference type="EMBL" id="JAWWNJ010000075">
    <property type="protein sequence ID" value="KAK7006536.1"/>
    <property type="molecule type" value="Genomic_DNA"/>
</dbReference>
<sequence>MYHDAGFSLQDVCHSQPRDPDHFTPTSSPVRPKSEPQEQDLKSPQVDASVELLTLRAQLEHLQSQRGRDRDRYCTNLEEIIRERDDLRAQARKWQEKAENMLERLRNIQESLGIVLNDLEDANAVLHQQRQITRTSSLQSRLSWSCKPMVGEALPPSSPPVYAPSPPSSPGGHDTISRHNNVSTPTHPDALFTTFHVNEPLIPFKNAQDTILTPQNDFSRGFPTPVPDSTSDAHRTDLTSIARLDLESMGYPSPFYTPDHRLPPHISTPQPSTALCEATPALHSFYPVSATRAGYREAICDLCNTQLFLSMQSNHVLKQHRGSRACLTKQRRNLAALEQDAGNRARARSVESISRRPRAADAAHSRGRPHDRTRGIRLGSRSRSAQRSSSVPADVFGCDDEDEWEDIYTAPRNLDISFAARPRCPGVMLDWSPGPIFTTYPWSVHSDECTAKLGYRPDRFTGEGDETRIWLRSETCASLCDAGTTECTPCRQILAAKPVNDLEARANDAPPHTPYQYLSHAQLVKMVHRSADEKNALQLKILNLTRQVARTSRRISDHKRLLMTLATHDVPRLHHLIRLAVKQGVGIDEILRRIEDAAKRLYNVKSFSDSEEKFMRLIKRMAGRKAVYAMSKFLGLPSATTIADSNPPKLMPSVGIPNASEIASNIITFFPKPHENAPRHGYCLMIDGLHLCQRCRWHQPTNQILGLCREHSGNLDLSMDSMDSVLAVLEAVHGDSPTCHYGREATVAAIAPFSAQNYHGLPIVQTQTCKSERGAGFASLLSSIMEQWELNAADNGDIWVLGIDGDAVFREGAFKVLMSHRVDESNPLFPVLGGLKGLNLQCGKNGAVSGSDTKHTVKRVATSYRSPEGVVCERVILNRGIITQWLERLPSQTSESVAILVDPADHQNVPRAYKLIRACISLGSESNSPLESVSPTDHSTRRAFAMAGEMWRSFLDPFTDGSLSLSQALADLSKFAHLAFYFYRQHGSSFLSNQLYADLQTIVKAAFFCVARQKNLDPTRAFYLYQIGSDRLEEMFAEVRTESHDSNVDSLQLSERLSSAADSVQIWNEHSEWHQGHIRRSWSGKEADHVNPTYFTGDMIVGHVDIRKCWTQGARSADDFLSQHGVDFDFDEVLSAPGVDFLCPNGVNYPGISREKDRSIIEDTSADSLSVGTNPAPPDLQTTDNNTDSEPFLPEDDAPVVFLEDFLPDTPSPAPAAASNSPASDPGFSKSTDWLDFPLENGSTKRLHKASILSTLFNSDFKRLATTRLLRVRCYTTDGHKPALNHIEISGEHSFNVGDPAVALIRSHNTVAAAVVRVTVLEKNKARVGQVDIEELGCPDSAITATVQPLVMRDIYVAGGGGIESTRKWVWNGDFVQFDPLNGSASKVESGTRKSLTAKLPGSLLHPLDPEVESINVFSHIEHNTMRGKNFTQTWAVSTTDLGAVVSAMYEGLDATSLLQILPKHGKSELFPYLHSNGSAALVLHNATQILSQQQRDASQRVLCFQCRIEIKGDDARAHVGAHIIRAIHGIKESLLHEEVVLPNPCGFCGRAGCLVDIEKNGQTLKATSACSRQHTFTYGHAKKYSAATPSTNVPIFCALCPIVPPRKLPPVFWKYSIYSHIRDAHPRQWDCEANMACNLDRDFAWNIAISREELIAFNIAAGLSSAPTAKAIAEATSRGKKRVLADVSNMEAGNSNKRAKK</sequence>
<dbReference type="Proteomes" id="UP001362999">
    <property type="component" value="Unassembled WGS sequence"/>
</dbReference>
<comment type="caution">
    <text evidence="3">The sequence shown here is derived from an EMBL/GenBank/DDBJ whole genome shotgun (WGS) entry which is preliminary data.</text>
</comment>
<evidence type="ECO:0000313" key="3">
    <source>
        <dbReference type="EMBL" id="KAK7006536.1"/>
    </source>
</evidence>
<feature type="compositionally biased region" description="Basic and acidic residues" evidence="2">
    <location>
        <begin position="358"/>
        <end position="374"/>
    </location>
</feature>
<feature type="region of interest" description="Disordered" evidence="2">
    <location>
        <begin position="337"/>
        <end position="397"/>
    </location>
</feature>
<feature type="compositionally biased region" description="Basic and acidic residues" evidence="2">
    <location>
        <begin position="32"/>
        <end position="41"/>
    </location>
</feature>
<accession>A0AAW0ACY6</accession>
<keyword evidence="1" id="KW-0175">Coiled coil</keyword>
<protein>
    <submittedName>
        <fullName evidence="3">Uncharacterized protein</fullName>
    </submittedName>
</protein>
<feature type="region of interest" description="Disordered" evidence="2">
    <location>
        <begin position="1"/>
        <end position="44"/>
    </location>
</feature>
<name>A0AAW0ACY6_9AGAR</name>
<proteinExistence type="predicted"/>
<feature type="region of interest" description="Disordered" evidence="2">
    <location>
        <begin position="154"/>
        <end position="185"/>
    </location>
</feature>
<feature type="coiled-coil region" evidence="1">
    <location>
        <begin position="70"/>
        <end position="111"/>
    </location>
</feature>
<evidence type="ECO:0000256" key="2">
    <source>
        <dbReference type="SAM" id="MobiDB-lite"/>
    </source>
</evidence>
<evidence type="ECO:0000313" key="4">
    <source>
        <dbReference type="Proteomes" id="UP001362999"/>
    </source>
</evidence>
<keyword evidence="4" id="KW-1185">Reference proteome</keyword>
<reference evidence="3 4" key="1">
    <citation type="journal article" date="2024" name="J Genomics">
        <title>Draft genome sequencing and assembly of Favolaschia claudopus CIRM-BRFM 2984 isolated from oak limbs.</title>
        <authorList>
            <person name="Navarro D."/>
            <person name="Drula E."/>
            <person name="Chaduli D."/>
            <person name="Cazenave R."/>
            <person name="Ahrendt S."/>
            <person name="Wang J."/>
            <person name="Lipzen A."/>
            <person name="Daum C."/>
            <person name="Barry K."/>
            <person name="Grigoriev I.V."/>
            <person name="Favel A."/>
            <person name="Rosso M.N."/>
            <person name="Martin F."/>
        </authorList>
    </citation>
    <scope>NUCLEOTIDE SEQUENCE [LARGE SCALE GENOMIC DNA]</scope>
    <source>
        <strain evidence="3 4">CIRM-BRFM 2984</strain>
    </source>
</reference>
<feature type="compositionally biased region" description="Low complexity" evidence="2">
    <location>
        <begin position="381"/>
        <end position="390"/>
    </location>
</feature>
<organism evidence="3 4">
    <name type="scientific">Favolaschia claudopus</name>
    <dbReference type="NCBI Taxonomy" id="2862362"/>
    <lineage>
        <taxon>Eukaryota</taxon>
        <taxon>Fungi</taxon>
        <taxon>Dikarya</taxon>
        <taxon>Basidiomycota</taxon>
        <taxon>Agaricomycotina</taxon>
        <taxon>Agaricomycetes</taxon>
        <taxon>Agaricomycetidae</taxon>
        <taxon>Agaricales</taxon>
        <taxon>Marasmiineae</taxon>
        <taxon>Mycenaceae</taxon>
        <taxon>Favolaschia</taxon>
    </lineage>
</organism>